<proteinExistence type="predicted"/>
<evidence type="ECO:0000313" key="2">
    <source>
        <dbReference type="Proteomes" id="UP000198797"/>
    </source>
</evidence>
<reference evidence="2" key="1">
    <citation type="submission" date="2016-06" db="EMBL/GenBank/DDBJ databases">
        <authorList>
            <person name="Varghese N."/>
            <person name="Submissions Spin"/>
        </authorList>
    </citation>
    <scope>NUCLEOTIDE SEQUENCE [LARGE SCALE GENOMIC DNA]</scope>
    <source>
        <strain evidence="2">DSM 44100</strain>
    </source>
</reference>
<dbReference type="STRING" id="121616.GA0070216_11137"/>
<dbReference type="EMBL" id="FMCU01000011">
    <property type="protein sequence ID" value="SCF35837.1"/>
    <property type="molecule type" value="Genomic_DNA"/>
</dbReference>
<organism evidence="1 2">
    <name type="scientific">Micromonospora matsumotoense</name>
    <dbReference type="NCBI Taxonomy" id="121616"/>
    <lineage>
        <taxon>Bacteria</taxon>
        <taxon>Bacillati</taxon>
        <taxon>Actinomycetota</taxon>
        <taxon>Actinomycetes</taxon>
        <taxon>Micromonosporales</taxon>
        <taxon>Micromonosporaceae</taxon>
        <taxon>Micromonospora</taxon>
    </lineage>
</organism>
<dbReference type="Proteomes" id="UP000198797">
    <property type="component" value="Unassembled WGS sequence"/>
</dbReference>
<sequence length="73" mass="8313">MAQHAKKPSRSNLLARCWPFGRRRVNPLDRLRPATNHAERVAAYRVIGVARVPHLPERPLLTLAGEYRAGCWS</sequence>
<keyword evidence="2" id="KW-1185">Reference proteome</keyword>
<dbReference type="RefSeq" id="WP_141723151.1">
    <property type="nucleotide sequence ID" value="NZ_FMCU01000011.1"/>
</dbReference>
<gene>
    <name evidence="1" type="ORF">GA0070216_11137</name>
</gene>
<accession>A0A1C4ZRY9</accession>
<evidence type="ECO:0000313" key="1">
    <source>
        <dbReference type="EMBL" id="SCF35837.1"/>
    </source>
</evidence>
<dbReference type="AlphaFoldDB" id="A0A1C4ZRY9"/>
<protein>
    <submittedName>
        <fullName evidence="1">Uncharacterized protein</fullName>
    </submittedName>
</protein>
<dbReference type="OrthoDB" id="9939072at2"/>
<name>A0A1C4ZRY9_9ACTN</name>